<keyword evidence="5 7" id="KW-1133">Transmembrane helix</keyword>
<feature type="transmembrane region" description="Helical" evidence="7">
    <location>
        <begin position="12"/>
        <end position="29"/>
    </location>
</feature>
<dbReference type="RefSeq" id="WP_213236095.1">
    <property type="nucleotide sequence ID" value="NZ_JAHBCL010000009.1"/>
</dbReference>
<evidence type="ECO:0000256" key="7">
    <source>
        <dbReference type="SAM" id="Phobius"/>
    </source>
</evidence>
<dbReference type="CDD" id="cd17329">
    <property type="entry name" value="MFS_MdtH_MDR_like"/>
    <property type="match status" value="1"/>
</dbReference>
<comment type="caution">
    <text evidence="9">The sequence shown here is derived from an EMBL/GenBank/DDBJ whole genome shotgun (WGS) entry which is preliminary data.</text>
</comment>
<evidence type="ECO:0000313" key="10">
    <source>
        <dbReference type="Proteomes" id="UP000746471"/>
    </source>
</evidence>
<gene>
    <name evidence="9" type="ORF">KHM83_06345</name>
</gene>
<evidence type="ECO:0000256" key="2">
    <source>
        <dbReference type="ARBA" id="ARBA00022448"/>
    </source>
</evidence>
<dbReference type="EMBL" id="JAHBCL010000009">
    <property type="protein sequence ID" value="MBS7526290.1"/>
    <property type="molecule type" value="Genomic_DNA"/>
</dbReference>
<feature type="transmembrane region" description="Helical" evidence="7">
    <location>
        <begin position="291"/>
        <end position="308"/>
    </location>
</feature>
<dbReference type="PANTHER" id="PTHR23517">
    <property type="entry name" value="RESISTANCE PROTEIN MDTM, PUTATIVE-RELATED-RELATED"/>
    <property type="match status" value="1"/>
</dbReference>
<dbReference type="InterPro" id="IPR011701">
    <property type="entry name" value="MFS"/>
</dbReference>
<dbReference type="InterPro" id="IPR050171">
    <property type="entry name" value="MFS_Transporters"/>
</dbReference>
<dbReference type="InterPro" id="IPR036259">
    <property type="entry name" value="MFS_trans_sf"/>
</dbReference>
<feature type="transmembrane region" description="Helical" evidence="7">
    <location>
        <begin position="314"/>
        <end position="336"/>
    </location>
</feature>
<evidence type="ECO:0000256" key="1">
    <source>
        <dbReference type="ARBA" id="ARBA00004651"/>
    </source>
</evidence>
<evidence type="ECO:0000256" key="6">
    <source>
        <dbReference type="ARBA" id="ARBA00023136"/>
    </source>
</evidence>
<accession>A0ABS5PM69</accession>
<feature type="transmembrane region" description="Helical" evidence="7">
    <location>
        <begin position="49"/>
        <end position="70"/>
    </location>
</feature>
<feature type="transmembrane region" description="Helical" evidence="7">
    <location>
        <begin position="82"/>
        <end position="101"/>
    </location>
</feature>
<keyword evidence="2" id="KW-0813">Transport</keyword>
<reference evidence="9 10" key="1">
    <citation type="submission" date="2021-05" db="EMBL/GenBank/DDBJ databases">
        <title>Fusibacter ferrireducens sp. nov., an anaerobic, sulfur- and Fe-reducing bacterium isolated from the mangrove sediment.</title>
        <authorList>
            <person name="Qiu D."/>
        </authorList>
    </citation>
    <scope>NUCLEOTIDE SEQUENCE [LARGE SCALE GENOMIC DNA]</scope>
    <source>
        <strain evidence="9 10">DSM 12116</strain>
    </source>
</reference>
<dbReference type="Pfam" id="PF07690">
    <property type="entry name" value="MFS_1"/>
    <property type="match status" value="1"/>
</dbReference>
<evidence type="ECO:0000256" key="5">
    <source>
        <dbReference type="ARBA" id="ARBA00022989"/>
    </source>
</evidence>
<evidence type="ECO:0000256" key="3">
    <source>
        <dbReference type="ARBA" id="ARBA00022475"/>
    </source>
</evidence>
<protein>
    <submittedName>
        <fullName evidence="9">MFS transporter</fullName>
    </submittedName>
</protein>
<dbReference type="PROSITE" id="PS00216">
    <property type="entry name" value="SUGAR_TRANSPORT_1"/>
    <property type="match status" value="1"/>
</dbReference>
<feature type="transmembrane region" description="Helical" evidence="7">
    <location>
        <begin position="377"/>
        <end position="400"/>
    </location>
</feature>
<feature type="transmembrane region" description="Helical" evidence="7">
    <location>
        <begin position="259"/>
        <end position="279"/>
    </location>
</feature>
<dbReference type="Gene3D" id="1.20.1250.20">
    <property type="entry name" value="MFS general substrate transporter like domains"/>
    <property type="match status" value="1"/>
</dbReference>
<keyword evidence="6 7" id="KW-0472">Membrane</keyword>
<feature type="domain" description="Major facilitator superfamily (MFS) profile" evidence="8">
    <location>
        <begin position="16"/>
        <end position="402"/>
    </location>
</feature>
<dbReference type="Proteomes" id="UP000746471">
    <property type="component" value="Unassembled WGS sequence"/>
</dbReference>
<evidence type="ECO:0000313" key="9">
    <source>
        <dbReference type="EMBL" id="MBS7526290.1"/>
    </source>
</evidence>
<feature type="transmembrane region" description="Helical" evidence="7">
    <location>
        <begin position="107"/>
        <end position="131"/>
    </location>
</feature>
<dbReference type="InterPro" id="IPR005829">
    <property type="entry name" value="Sugar_transporter_CS"/>
</dbReference>
<name>A0ABS5PM69_9FIRM</name>
<dbReference type="SUPFAM" id="SSF103473">
    <property type="entry name" value="MFS general substrate transporter"/>
    <property type="match status" value="1"/>
</dbReference>
<evidence type="ECO:0000256" key="4">
    <source>
        <dbReference type="ARBA" id="ARBA00022692"/>
    </source>
</evidence>
<feature type="transmembrane region" description="Helical" evidence="7">
    <location>
        <begin position="222"/>
        <end position="239"/>
    </location>
</feature>
<sequence>MGILKRFDTYRGLPQAVYVIFIAQIINRFGDFVRPFLTFFLTSQFNYSITYTGTIVMMTTLVAIPGSFIGGKAADHWGRKRTYLVAQALAGISLFICTFVYDQPVMIGLIMASAFFNGAVRPIIGAILADVLPPEDRQRGFSLSYLGINIGVALGPIVAGFLFNHMLFMIFLGDAITSFVAVVLVSRLVSESMPDEKETIAHSEAEKHEEGNIFTVLIKRPLLLVFLVFNIFFSASYVQTGFSLPLMMEALYGESGAPIFGSLMSLNAITVILLTIAATRFSQQFRPITNMAFSGLTYVLGFGMIGLIRYLPLFYLSTVIWTLGEIINAVNFGVYITNHTPQNFRARFNAVTNLSFSIGAILGTAVIGRYIDYTDIYSVWWLVGAFAVVGTLGMAGISYVEGRQNTR</sequence>
<feature type="transmembrane region" description="Helical" evidence="7">
    <location>
        <begin position="143"/>
        <end position="163"/>
    </location>
</feature>
<keyword evidence="4 7" id="KW-0812">Transmembrane</keyword>
<comment type="subcellular location">
    <subcellularLocation>
        <location evidence="1">Cell membrane</location>
        <topology evidence="1">Multi-pass membrane protein</topology>
    </subcellularLocation>
</comment>
<dbReference type="PROSITE" id="PS50850">
    <property type="entry name" value="MFS"/>
    <property type="match status" value="1"/>
</dbReference>
<keyword evidence="10" id="KW-1185">Reference proteome</keyword>
<evidence type="ECO:0000259" key="8">
    <source>
        <dbReference type="PROSITE" id="PS50850"/>
    </source>
</evidence>
<keyword evidence="3" id="KW-1003">Cell membrane</keyword>
<feature type="transmembrane region" description="Helical" evidence="7">
    <location>
        <begin position="169"/>
        <end position="189"/>
    </location>
</feature>
<feature type="transmembrane region" description="Helical" evidence="7">
    <location>
        <begin position="348"/>
        <end position="371"/>
    </location>
</feature>
<dbReference type="InterPro" id="IPR020846">
    <property type="entry name" value="MFS_dom"/>
</dbReference>
<proteinExistence type="predicted"/>
<organism evidence="9 10">
    <name type="scientific">Fusibacter paucivorans</name>
    <dbReference type="NCBI Taxonomy" id="76009"/>
    <lineage>
        <taxon>Bacteria</taxon>
        <taxon>Bacillati</taxon>
        <taxon>Bacillota</taxon>
        <taxon>Clostridia</taxon>
        <taxon>Eubacteriales</taxon>
        <taxon>Eubacteriales Family XII. Incertae Sedis</taxon>
        <taxon>Fusibacter</taxon>
    </lineage>
</organism>
<dbReference type="PANTHER" id="PTHR23517:SF2">
    <property type="entry name" value="MULTIDRUG RESISTANCE PROTEIN MDTH"/>
    <property type="match status" value="1"/>
</dbReference>